<evidence type="ECO:0000259" key="1">
    <source>
        <dbReference type="PROSITE" id="PS51222"/>
    </source>
</evidence>
<dbReference type="PROSITE" id="PS51222">
    <property type="entry name" value="DCD"/>
    <property type="match status" value="1"/>
</dbReference>
<dbReference type="PANTHER" id="PTHR46034">
    <property type="match status" value="1"/>
</dbReference>
<dbReference type="InterPro" id="IPR013989">
    <property type="entry name" value="Dev_and_cell_death_domain"/>
</dbReference>
<dbReference type="PANTHER" id="PTHR46034:SF13">
    <property type="entry name" value="DCD (DEVELOPMENT AND CELL DEATH) DOMAIN PROTEIN"/>
    <property type="match status" value="1"/>
</dbReference>
<gene>
    <name evidence="2" type="ORF">D0Y65_006076</name>
</gene>
<dbReference type="Pfam" id="PF10539">
    <property type="entry name" value="Dev_Cell_Death"/>
    <property type="match status" value="1"/>
</dbReference>
<organism evidence="2 3">
    <name type="scientific">Glycine soja</name>
    <name type="common">Wild soybean</name>
    <dbReference type="NCBI Taxonomy" id="3848"/>
    <lineage>
        <taxon>Eukaryota</taxon>
        <taxon>Viridiplantae</taxon>
        <taxon>Streptophyta</taxon>
        <taxon>Embryophyta</taxon>
        <taxon>Tracheophyta</taxon>
        <taxon>Spermatophyta</taxon>
        <taxon>Magnoliopsida</taxon>
        <taxon>eudicotyledons</taxon>
        <taxon>Gunneridae</taxon>
        <taxon>Pentapetalae</taxon>
        <taxon>rosids</taxon>
        <taxon>fabids</taxon>
        <taxon>Fabales</taxon>
        <taxon>Fabaceae</taxon>
        <taxon>Papilionoideae</taxon>
        <taxon>50 kb inversion clade</taxon>
        <taxon>NPAAA clade</taxon>
        <taxon>indigoferoid/millettioid clade</taxon>
        <taxon>Phaseoleae</taxon>
        <taxon>Glycine</taxon>
        <taxon>Glycine subgen. Soja</taxon>
    </lineage>
</organism>
<dbReference type="EMBL" id="QZWG01000003">
    <property type="protein sequence ID" value="RZC19096.1"/>
    <property type="molecule type" value="Genomic_DNA"/>
</dbReference>
<dbReference type="Proteomes" id="UP000289340">
    <property type="component" value="Chromosome 3"/>
</dbReference>
<dbReference type="SMART" id="SM00767">
    <property type="entry name" value="DCD"/>
    <property type="match status" value="1"/>
</dbReference>
<dbReference type="InterPro" id="IPR044832">
    <property type="entry name" value="NRP-like"/>
</dbReference>
<name>A0A445L771_GLYSO</name>
<sequence>MLNSLSHPQTKSLSTSCISIYVPFSRVCFLINKLLKSAGLCLFSSNSVVNFVDRNLEKYQLGGVIVGCKNNTLKECQSKQIFGLPASHFSYVKNMVCLHSYSTIVTGSSLEFFEVSSKGKMYIDPYAWIDDNSDLDRTHELALGHESKDLSISHNVNDTSGKNEMCTFEKKKHENVNGTHHEDNENEKDLMYEELKELTLGHESPYLSMSCDVNDTPDENICTMENDFLNVTANSEKKEESSSPPVEHHNTIDQREAELKIQHLWDRCTMIESTLNLLLPHAENTVIASYAEQSIDPKETSFLKGNLDGESWLPTIDLYCPSQQLSSLMCFNGTTKCWILLSNFRPVDLMPLFESEQRKLGSDFSGQWN</sequence>
<keyword evidence="3" id="KW-1185">Reference proteome</keyword>
<evidence type="ECO:0000313" key="3">
    <source>
        <dbReference type="Proteomes" id="UP000289340"/>
    </source>
</evidence>
<evidence type="ECO:0000313" key="2">
    <source>
        <dbReference type="EMBL" id="RZC19096.1"/>
    </source>
</evidence>
<dbReference type="GO" id="GO:0034976">
    <property type="term" value="P:response to endoplasmic reticulum stress"/>
    <property type="evidence" value="ECO:0007669"/>
    <property type="project" value="InterPro"/>
</dbReference>
<accession>A0A445L771</accession>
<dbReference type="AlphaFoldDB" id="A0A445L771"/>
<reference evidence="2 3" key="1">
    <citation type="submission" date="2018-09" db="EMBL/GenBank/DDBJ databases">
        <title>A high-quality reference genome of wild soybean provides a powerful tool to mine soybean genomes.</title>
        <authorList>
            <person name="Xie M."/>
            <person name="Chung C.Y.L."/>
            <person name="Li M.-W."/>
            <person name="Wong F.-L."/>
            <person name="Chan T.-F."/>
            <person name="Lam H.-M."/>
        </authorList>
    </citation>
    <scope>NUCLEOTIDE SEQUENCE [LARGE SCALE GENOMIC DNA]</scope>
    <source>
        <strain evidence="3">cv. W05</strain>
        <tissue evidence="2">Hypocotyl of etiolated seedlings</tissue>
    </source>
</reference>
<protein>
    <recommendedName>
        <fullName evidence="1">DCD domain-containing protein</fullName>
    </recommendedName>
</protein>
<proteinExistence type="predicted"/>
<feature type="domain" description="DCD" evidence="1">
    <location>
        <begin position="59"/>
        <end position="204"/>
    </location>
</feature>
<comment type="caution">
    <text evidence="2">The sequence shown here is derived from an EMBL/GenBank/DDBJ whole genome shotgun (WGS) entry which is preliminary data.</text>
</comment>